<reference evidence="2 3" key="1">
    <citation type="journal article" date="2023" name="Plants (Basel)">
        <title>Bridging the Gap: Combining Genomics and Transcriptomics Approaches to Understand Stylosanthes scabra, an Orphan Legume from the Brazilian Caatinga.</title>
        <authorList>
            <person name="Ferreira-Neto J.R.C."/>
            <person name="da Silva M.D."/>
            <person name="Binneck E."/>
            <person name="de Melo N.F."/>
            <person name="da Silva R.H."/>
            <person name="de Melo A.L.T.M."/>
            <person name="Pandolfi V."/>
            <person name="Bustamante F.O."/>
            <person name="Brasileiro-Vidal A.C."/>
            <person name="Benko-Iseppon A.M."/>
        </authorList>
    </citation>
    <scope>NUCLEOTIDE SEQUENCE [LARGE SCALE GENOMIC DNA]</scope>
    <source>
        <tissue evidence="2">Leaves</tissue>
    </source>
</reference>
<name>A0ABU6VSU1_9FABA</name>
<evidence type="ECO:0000313" key="3">
    <source>
        <dbReference type="Proteomes" id="UP001341840"/>
    </source>
</evidence>
<dbReference type="Proteomes" id="UP001341840">
    <property type="component" value="Unassembled WGS sequence"/>
</dbReference>
<proteinExistence type="predicted"/>
<protein>
    <submittedName>
        <fullName evidence="2">Uncharacterized protein</fullName>
    </submittedName>
</protein>
<feature type="compositionally biased region" description="Basic residues" evidence="1">
    <location>
        <begin position="7"/>
        <end position="19"/>
    </location>
</feature>
<gene>
    <name evidence="2" type="ORF">PIB30_084099</name>
</gene>
<evidence type="ECO:0000256" key="1">
    <source>
        <dbReference type="SAM" id="MobiDB-lite"/>
    </source>
</evidence>
<accession>A0ABU6VSU1</accession>
<feature type="region of interest" description="Disordered" evidence="1">
    <location>
        <begin position="1"/>
        <end position="34"/>
    </location>
</feature>
<organism evidence="2 3">
    <name type="scientific">Stylosanthes scabra</name>
    <dbReference type="NCBI Taxonomy" id="79078"/>
    <lineage>
        <taxon>Eukaryota</taxon>
        <taxon>Viridiplantae</taxon>
        <taxon>Streptophyta</taxon>
        <taxon>Embryophyta</taxon>
        <taxon>Tracheophyta</taxon>
        <taxon>Spermatophyta</taxon>
        <taxon>Magnoliopsida</taxon>
        <taxon>eudicotyledons</taxon>
        <taxon>Gunneridae</taxon>
        <taxon>Pentapetalae</taxon>
        <taxon>rosids</taxon>
        <taxon>fabids</taxon>
        <taxon>Fabales</taxon>
        <taxon>Fabaceae</taxon>
        <taxon>Papilionoideae</taxon>
        <taxon>50 kb inversion clade</taxon>
        <taxon>dalbergioids sensu lato</taxon>
        <taxon>Dalbergieae</taxon>
        <taxon>Pterocarpus clade</taxon>
        <taxon>Stylosanthes</taxon>
    </lineage>
</organism>
<evidence type="ECO:0000313" key="2">
    <source>
        <dbReference type="EMBL" id="MED6176037.1"/>
    </source>
</evidence>
<comment type="caution">
    <text evidence="2">The sequence shown here is derived from an EMBL/GenBank/DDBJ whole genome shotgun (WGS) entry which is preliminary data.</text>
</comment>
<sequence>MPPPYRKAAHRPTKKRRRGPAKEEGKMKKGSLRSKKRSLEAILLRVPCICVEVYAYAYK</sequence>
<keyword evidence="3" id="KW-1185">Reference proteome</keyword>
<dbReference type="EMBL" id="JASCZI010152388">
    <property type="protein sequence ID" value="MED6176037.1"/>
    <property type="molecule type" value="Genomic_DNA"/>
</dbReference>
<feature type="non-terminal residue" evidence="2">
    <location>
        <position position="59"/>
    </location>
</feature>